<organism evidence="2">
    <name type="scientific">Cuerna arida</name>
    <dbReference type="NCBI Taxonomy" id="1464854"/>
    <lineage>
        <taxon>Eukaryota</taxon>
        <taxon>Metazoa</taxon>
        <taxon>Ecdysozoa</taxon>
        <taxon>Arthropoda</taxon>
        <taxon>Hexapoda</taxon>
        <taxon>Insecta</taxon>
        <taxon>Pterygota</taxon>
        <taxon>Neoptera</taxon>
        <taxon>Paraneoptera</taxon>
        <taxon>Hemiptera</taxon>
        <taxon>Auchenorrhyncha</taxon>
        <taxon>Membracoidea</taxon>
        <taxon>Cicadellidae</taxon>
        <taxon>Cicadellinae</taxon>
        <taxon>Proconiini</taxon>
        <taxon>Cuerna</taxon>
    </lineage>
</organism>
<dbReference type="EMBL" id="GECZ01024735">
    <property type="protein sequence ID" value="JAS45034.1"/>
    <property type="molecule type" value="Transcribed_RNA"/>
</dbReference>
<feature type="compositionally biased region" description="Basic and acidic residues" evidence="1">
    <location>
        <begin position="367"/>
        <end position="385"/>
    </location>
</feature>
<feature type="region of interest" description="Disordered" evidence="1">
    <location>
        <begin position="407"/>
        <end position="432"/>
    </location>
</feature>
<name>A0A1B6F4D2_9HEMI</name>
<feature type="compositionally biased region" description="Basic residues" evidence="1">
    <location>
        <begin position="410"/>
        <end position="420"/>
    </location>
</feature>
<reference evidence="2" key="1">
    <citation type="submission" date="2015-11" db="EMBL/GenBank/DDBJ databases">
        <title>De novo transcriptome assembly of four potential Pierce s Disease insect vectors from Arizona vineyards.</title>
        <authorList>
            <person name="Tassone E.E."/>
        </authorList>
    </citation>
    <scope>NUCLEOTIDE SEQUENCE</scope>
</reference>
<proteinExistence type="predicted"/>
<feature type="compositionally biased region" description="Basic and acidic residues" evidence="1">
    <location>
        <begin position="264"/>
        <end position="304"/>
    </location>
</feature>
<evidence type="ECO:0000313" key="2">
    <source>
        <dbReference type="EMBL" id="JAS45034.1"/>
    </source>
</evidence>
<sequence>MWPETLKDGKEGEIIFGNSGLATVHDNDLSISCQSNSELHLTASSLANAIRSDKELPVEAPIDTANATLTLDFNAKDSNIDNFSPTVHLIDNSIQTGNKIPVKLSGMDSKSTSKIALPKPAKTTRDIVNLSQSVSLDGLVGPHPQPMDYNVGAQQFHYSTSMGPHPQPLDYMYSQPQPVNFVPSYTQDMLGPGFQEMPFGPLPLYIPPPLPMHGDLQEMPLQFGPQSSSMVQSQMQMTNLPIQEELSVLQNLPPVDVHPAPDISNKEPDTSQRDVRDELTHQKRSKSKDLAKNDSGKKMSDGKTARKTSPGRNRRRESSNGKNRKESPVRNKTGRDHQRSSPVRRDVRRFSPKRDWRRISPRRRRSFSPERRRSPDRLRERRSFRSRESPVKERYFSEFSSDRKDDYRRERRRSISRSPRRSPLPYRDEMEVQRSTSPFRDLWQNIDERLGLNIFMYRYVRRNSKVETDPIALLSATRALDFSIDFDFIIEEFSIDEWGVSVYLMTDTSRPQILVGEGRGVTAQEAKMRAAYHAVDTIQKACYVIEPNYQYFAEGGVPEFISRKYPLKTHVYEIIQNLNNSPLNRSMIRMMMYMFRSSELDDMFFLATDFSYQERALVVKVADELGLWWRLFGRRSPEAREGDISTQHVCVYKGRDVLPLVHQLRENDGSTLKFTLVDPRESRYINDRHQAHGRYTSDL</sequence>
<dbReference type="AlphaFoldDB" id="A0A1B6F4D2"/>
<feature type="compositionally biased region" description="Basic and acidic residues" evidence="1">
    <location>
        <begin position="316"/>
        <end position="358"/>
    </location>
</feature>
<evidence type="ECO:0000256" key="1">
    <source>
        <dbReference type="SAM" id="MobiDB-lite"/>
    </source>
</evidence>
<feature type="region of interest" description="Disordered" evidence="1">
    <location>
        <begin position="253"/>
        <end position="385"/>
    </location>
</feature>
<accession>A0A1B6F4D2</accession>
<gene>
    <name evidence="2" type="ORF">g.11600</name>
</gene>
<protein>
    <submittedName>
        <fullName evidence="2">Uncharacterized protein</fullName>
    </submittedName>
</protein>
<feature type="region of interest" description="Disordered" evidence="1">
    <location>
        <begin position="211"/>
        <end position="234"/>
    </location>
</feature>